<evidence type="ECO:0000256" key="4">
    <source>
        <dbReference type="ARBA" id="ARBA00022912"/>
    </source>
</evidence>
<dbReference type="InterPro" id="IPR029052">
    <property type="entry name" value="Metallo-depent_PP-like"/>
</dbReference>
<keyword evidence="3 10" id="KW-0378">Hydrolase</keyword>
<comment type="function">
    <text evidence="9">Probable phosphatase which plays a redundant role with gsp-4 in spermatogenesis by regulating sister chromatid segregation during meiosis. In addition, involved in sperm motility by controlling the dynamic disassembly of major sperm proteins (MSP) in the spermatozoan pseudopodium.</text>
</comment>
<dbReference type="PANTHER" id="PTHR11668:SF398">
    <property type="entry name" value="SERINE_THREONINE-PROTEIN PHOSPHATASE"/>
    <property type="match status" value="1"/>
</dbReference>
<evidence type="ECO:0000256" key="5">
    <source>
        <dbReference type="ARBA" id="ARBA00023211"/>
    </source>
</evidence>
<dbReference type="GO" id="GO:0046872">
    <property type="term" value="F:metal ion binding"/>
    <property type="evidence" value="ECO:0007669"/>
    <property type="project" value="UniProtKB-KW"/>
</dbReference>
<evidence type="ECO:0000256" key="7">
    <source>
        <dbReference type="ARBA" id="ARBA00047761"/>
    </source>
</evidence>
<dbReference type="Pfam" id="PF00149">
    <property type="entry name" value="Metallophos"/>
    <property type="match status" value="1"/>
</dbReference>
<feature type="domain" description="Serine/threonine specific protein phosphatases" evidence="11">
    <location>
        <begin position="131"/>
        <end position="136"/>
    </location>
</feature>
<dbReference type="GO" id="GO:0005737">
    <property type="term" value="C:cytoplasm"/>
    <property type="evidence" value="ECO:0007669"/>
    <property type="project" value="TreeGrafter"/>
</dbReference>
<dbReference type="STRING" id="6248.A0A0K0E833"/>
<dbReference type="GO" id="GO:0000785">
    <property type="term" value="C:chromatin"/>
    <property type="evidence" value="ECO:0007669"/>
    <property type="project" value="UniProtKB-ARBA"/>
</dbReference>
<dbReference type="GO" id="GO:0005634">
    <property type="term" value="C:nucleus"/>
    <property type="evidence" value="ECO:0007669"/>
    <property type="project" value="TreeGrafter"/>
</dbReference>
<dbReference type="EC" id="3.1.3.16" evidence="10"/>
<keyword evidence="12" id="KW-1185">Reference proteome</keyword>
<dbReference type="InterPro" id="IPR031675">
    <property type="entry name" value="STPPase_N"/>
</dbReference>
<dbReference type="PANTHER" id="PTHR11668">
    <property type="entry name" value="SERINE/THREONINE PROTEIN PHOSPHATASE"/>
    <property type="match status" value="1"/>
</dbReference>
<dbReference type="AlphaFoldDB" id="A0A0K0E833"/>
<dbReference type="Gene3D" id="3.60.21.10">
    <property type="match status" value="1"/>
</dbReference>
<dbReference type="GO" id="GO:0031272">
    <property type="term" value="P:regulation of pseudopodium assembly"/>
    <property type="evidence" value="ECO:0007669"/>
    <property type="project" value="UniProtKB-ARBA"/>
</dbReference>
<keyword evidence="2" id="KW-0479">Metal-binding</keyword>
<dbReference type="PROSITE" id="PS00125">
    <property type="entry name" value="SER_THR_PHOSPHATASE"/>
    <property type="match status" value="1"/>
</dbReference>
<protein>
    <recommendedName>
        <fullName evidence="10">Serine/threonine-protein phosphatase</fullName>
        <ecNumber evidence="10">3.1.3.16</ecNumber>
    </recommendedName>
</protein>
<evidence type="ECO:0000256" key="8">
    <source>
        <dbReference type="ARBA" id="ARBA00048336"/>
    </source>
</evidence>
<evidence type="ECO:0000313" key="12">
    <source>
        <dbReference type="Proteomes" id="UP000035681"/>
    </source>
</evidence>
<dbReference type="PRINTS" id="PR00114">
    <property type="entry name" value="STPHPHTASE"/>
</dbReference>
<dbReference type="GO" id="GO:0018991">
    <property type="term" value="P:egg-laying behavior"/>
    <property type="evidence" value="ECO:0007669"/>
    <property type="project" value="UniProtKB-ARBA"/>
</dbReference>
<evidence type="ECO:0000256" key="1">
    <source>
        <dbReference type="ARBA" id="ARBA00008294"/>
    </source>
</evidence>
<comment type="similarity">
    <text evidence="1 10">Belongs to the PPP phosphatase family.</text>
</comment>
<organism evidence="13">
    <name type="scientific">Strongyloides stercoralis</name>
    <name type="common">Threadworm</name>
    <dbReference type="NCBI Taxonomy" id="6248"/>
    <lineage>
        <taxon>Eukaryota</taxon>
        <taxon>Metazoa</taxon>
        <taxon>Ecdysozoa</taxon>
        <taxon>Nematoda</taxon>
        <taxon>Chromadorea</taxon>
        <taxon>Rhabditida</taxon>
        <taxon>Tylenchina</taxon>
        <taxon>Panagrolaimomorpha</taxon>
        <taxon>Strongyloidoidea</taxon>
        <taxon>Strongyloididae</taxon>
        <taxon>Strongyloides</taxon>
    </lineage>
</organism>
<dbReference type="InterPro" id="IPR006186">
    <property type="entry name" value="Ser/Thr-sp_prot-phosphatase"/>
</dbReference>
<evidence type="ECO:0000256" key="2">
    <source>
        <dbReference type="ARBA" id="ARBA00022723"/>
    </source>
</evidence>
<proteinExistence type="inferred from homology"/>
<evidence type="ECO:0000256" key="3">
    <source>
        <dbReference type="ARBA" id="ARBA00022801"/>
    </source>
</evidence>
<evidence type="ECO:0000256" key="9">
    <source>
        <dbReference type="ARBA" id="ARBA00054219"/>
    </source>
</evidence>
<dbReference type="Pfam" id="PF16891">
    <property type="entry name" value="STPPase_N"/>
    <property type="match status" value="1"/>
</dbReference>
<dbReference type="GO" id="GO:0007060">
    <property type="term" value="P:male meiosis chromosome segregation"/>
    <property type="evidence" value="ECO:0007669"/>
    <property type="project" value="UniProtKB-ARBA"/>
</dbReference>
<dbReference type="FunFam" id="3.60.21.10:FF:000026">
    <property type="entry name" value="Serine/threonine-protein phosphatase"/>
    <property type="match status" value="1"/>
</dbReference>
<dbReference type="SUPFAM" id="SSF56300">
    <property type="entry name" value="Metallo-dependent phosphatases"/>
    <property type="match status" value="1"/>
</dbReference>
<comment type="catalytic activity">
    <reaction evidence="8 10">
        <text>O-phospho-L-threonyl-[protein] + H2O = L-threonyl-[protein] + phosphate</text>
        <dbReference type="Rhea" id="RHEA:47004"/>
        <dbReference type="Rhea" id="RHEA-COMP:11060"/>
        <dbReference type="Rhea" id="RHEA-COMP:11605"/>
        <dbReference type="ChEBI" id="CHEBI:15377"/>
        <dbReference type="ChEBI" id="CHEBI:30013"/>
        <dbReference type="ChEBI" id="CHEBI:43474"/>
        <dbReference type="ChEBI" id="CHEBI:61977"/>
        <dbReference type="EC" id="3.1.3.16"/>
    </reaction>
</comment>
<dbReference type="GO" id="GO:0097723">
    <property type="term" value="P:amoeboid sperm motility"/>
    <property type="evidence" value="ECO:0007669"/>
    <property type="project" value="UniProtKB-ARBA"/>
</dbReference>
<dbReference type="Proteomes" id="UP000035681">
    <property type="component" value="Unplaced"/>
</dbReference>
<dbReference type="WBParaSite" id="SSTP_0000566300.1">
    <property type="protein sequence ID" value="SSTP_0000566300.1"/>
    <property type="gene ID" value="SSTP_0000566300"/>
</dbReference>
<dbReference type="GO" id="GO:0031143">
    <property type="term" value="C:pseudopodium"/>
    <property type="evidence" value="ECO:0007669"/>
    <property type="project" value="UniProtKB-SubCell"/>
</dbReference>
<name>A0A0K0E833_STRER</name>
<dbReference type="InterPro" id="IPR004843">
    <property type="entry name" value="Calcineurin-like_PHP"/>
</dbReference>
<evidence type="ECO:0000256" key="6">
    <source>
        <dbReference type="ARBA" id="ARBA00037818"/>
    </source>
</evidence>
<dbReference type="WBParaSite" id="TCONS_00003064.p1">
    <property type="protein sequence ID" value="TCONS_00003064.p1"/>
    <property type="gene ID" value="XLOC_002830"/>
</dbReference>
<accession>A0A0K0E833</accession>
<evidence type="ECO:0000256" key="10">
    <source>
        <dbReference type="RuleBase" id="RU004273"/>
    </source>
</evidence>
<dbReference type="SMART" id="SM00156">
    <property type="entry name" value="PP2Ac"/>
    <property type="match status" value="1"/>
</dbReference>
<dbReference type="InterPro" id="IPR050341">
    <property type="entry name" value="PP1_catalytic_subunit"/>
</dbReference>
<keyword evidence="5" id="KW-0464">Manganese</keyword>
<evidence type="ECO:0000259" key="11">
    <source>
        <dbReference type="PROSITE" id="PS00125"/>
    </source>
</evidence>
<comment type="subcellular location">
    <subcellularLocation>
        <location evidence="6">Cell projection</location>
        <location evidence="6">Pseudopodium</location>
    </subcellularLocation>
</comment>
<evidence type="ECO:0000313" key="13">
    <source>
        <dbReference type="WBParaSite" id="SSTP_0000566300.1"/>
    </source>
</evidence>
<comment type="catalytic activity">
    <reaction evidence="7">
        <text>O-phospho-L-seryl-[protein] + H2O = L-seryl-[protein] + phosphate</text>
        <dbReference type="Rhea" id="RHEA:20629"/>
        <dbReference type="Rhea" id="RHEA-COMP:9863"/>
        <dbReference type="Rhea" id="RHEA-COMP:11604"/>
        <dbReference type="ChEBI" id="CHEBI:15377"/>
        <dbReference type="ChEBI" id="CHEBI:29999"/>
        <dbReference type="ChEBI" id="CHEBI:43474"/>
        <dbReference type="ChEBI" id="CHEBI:83421"/>
        <dbReference type="EC" id="3.1.3.16"/>
    </reaction>
</comment>
<sequence length="327" mass="37209">MTGIEFVSTKIESKLSFSLDKFIIRLLSLGKCEKRLENIVTEGEIKELIQATKEVFIKQPVCLEIEPPIVICGDIHGQYPDLLRLFGHAGFPPERNYLFLGDYVDRGKQSLEVIVMMMAYKVLYPDSFFILRGNHECYKVNRIYGFYEEINRRYKSPTLYDDFSNLFDFMPLTAIVGDKILCMHGGLSPELKKRDDLKKISRPTCPYKNSIVCDLLWSDPDTSANGFTANARGISYLFGSNVVLKTLEDLNLELVCRAHQVVQDGYEFFANKRLVTIFSAPHYCGQFSNNAAYMEVSEDLLCNFVILKPSIKMRIVAGPTPKGDLSL</sequence>
<reference evidence="13" key="1">
    <citation type="submission" date="2015-08" db="UniProtKB">
        <authorList>
            <consortium name="WormBaseParasite"/>
        </authorList>
    </citation>
    <scope>IDENTIFICATION</scope>
</reference>
<keyword evidence="4" id="KW-0904">Protein phosphatase</keyword>
<dbReference type="GO" id="GO:0004722">
    <property type="term" value="F:protein serine/threonine phosphatase activity"/>
    <property type="evidence" value="ECO:0007669"/>
    <property type="project" value="UniProtKB-EC"/>
</dbReference>